<dbReference type="InterPro" id="IPR038437">
    <property type="entry name" value="GINS_Psf3_sf"/>
</dbReference>
<sequence length="186" mass="21359">MSSLGDEYYDIDAILAEHEKVPGRFNDSVGAELNLTGEGVAVPSGTKVELPYWLAESLVEFYQRDETLFDMETPRIYNNRVRNAIIAGPTSVDTRRIHPYFHRLGIKFVQKFEQEQLAQVLKLSFRKRLYMILDHAQTVLNTDSSHFTRKLDETERQLFKLAHDSAMAMKSWQSGSKPLLQSAVSY</sequence>
<dbReference type="CDD" id="cd21693">
    <property type="entry name" value="GINS_B_Psf3"/>
    <property type="match status" value="1"/>
</dbReference>
<organism evidence="9 10">
    <name type="scientific">Umbelopsis ramanniana AG</name>
    <dbReference type="NCBI Taxonomy" id="1314678"/>
    <lineage>
        <taxon>Eukaryota</taxon>
        <taxon>Fungi</taxon>
        <taxon>Fungi incertae sedis</taxon>
        <taxon>Mucoromycota</taxon>
        <taxon>Mucoromycotina</taxon>
        <taxon>Umbelopsidomycetes</taxon>
        <taxon>Umbelopsidales</taxon>
        <taxon>Umbelopsidaceae</taxon>
        <taxon>Umbelopsis</taxon>
    </lineage>
</organism>
<dbReference type="RefSeq" id="XP_051440925.1">
    <property type="nucleotide sequence ID" value="XM_051591995.1"/>
</dbReference>
<evidence type="ECO:0000313" key="9">
    <source>
        <dbReference type="EMBL" id="KAI8575921.1"/>
    </source>
</evidence>
<evidence type="ECO:0000256" key="5">
    <source>
        <dbReference type="ARBA" id="ARBA00023242"/>
    </source>
</evidence>
<dbReference type="Proteomes" id="UP001206595">
    <property type="component" value="Unassembled WGS sequence"/>
</dbReference>
<evidence type="ECO:0000256" key="4">
    <source>
        <dbReference type="ARBA" id="ARBA00022705"/>
    </source>
</evidence>
<comment type="subunit">
    <text evidence="6">Component of the GINS complex.</text>
</comment>
<dbReference type="AlphaFoldDB" id="A0AAD5E3Q8"/>
<proteinExistence type="inferred from homology"/>
<dbReference type="Gene3D" id="1.20.58.2050">
    <property type="match status" value="1"/>
</dbReference>
<evidence type="ECO:0000259" key="7">
    <source>
        <dbReference type="Pfam" id="PF05916"/>
    </source>
</evidence>
<name>A0AAD5E3Q8_UMBRA</name>
<dbReference type="PANTHER" id="PTHR22768:SF0">
    <property type="entry name" value="DNA REPLICATION COMPLEX GINS PROTEIN PSF3"/>
    <property type="match status" value="1"/>
</dbReference>
<comment type="similarity">
    <text evidence="2 6">Belongs to the GINS3/PSF3 family.</text>
</comment>
<dbReference type="InterPro" id="IPR036224">
    <property type="entry name" value="GINS_bundle-like_dom_sf"/>
</dbReference>
<comment type="caution">
    <text evidence="9">The sequence shown here is derived from an EMBL/GenBank/DDBJ whole genome shotgun (WGS) entry which is preliminary data.</text>
</comment>
<protein>
    <recommendedName>
        <fullName evidence="3 6">DNA replication complex GINS protein PSF3</fullName>
    </recommendedName>
</protein>
<dbReference type="Pfam" id="PF22466">
    <property type="entry name" value="PSF3_N"/>
    <property type="match status" value="1"/>
</dbReference>
<dbReference type="GeneID" id="75917338"/>
<dbReference type="CDD" id="cd11713">
    <property type="entry name" value="GINS_A_psf3"/>
    <property type="match status" value="1"/>
</dbReference>
<comment type="function">
    <text evidence="6">The GINS complex plays an essential role in the initiation of DNA replication.</text>
</comment>
<evidence type="ECO:0000256" key="6">
    <source>
        <dbReference type="RuleBase" id="RU367161"/>
    </source>
</evidence>
<evidence type="ECO:0000256" key="1">
    <source>
        <dbReference type="ARBA" id="ARBA00004123"/>
    </source>
</evidence>
<feature type="domain" description="GINS subunit" evidence="7">
    <location>
        <begin position="77"/>
        <end position="172"/>
    </location>
</feature>
<evidence type="ECO:0000259" key="8">
    <source>
        <dbReference type="Pfam" id="PF22466"/>
    </source>
</evidence>
<dbReference type="PANTHER" id="PTHR22768">
    <property type="entry name" value="DNA REPLICATION COMPLEX GINS PROTEIN PSF3"/>
    <property type="match status" value="1"/>
</dbReference>
<comment type="subcellular location">
    <subcellularLocation>
        <location evidence="1 6">Nucleus</location>
    </subcellularLocation>
</comment>
<keyword evidence="5 6" id="KW-0539">Nucleus</keyword>
<feature type="domain" description="DNA replication complex GINS protein PSF3 N-terminal" evidence="8">
    <location>
        <begin position="9"/>
        <end position="59"/>
    </location>
</feature>
<dbReference type="GO" id="GO:1902975">
    <property type="term" value="P:mitotic DNA replication initiation"/>
    <property type="evidence" value="ECO:0007669"/>
    <property type="project" value="TreeGrafter"/>
</dbReference>
<reference evidence="9" key="1">
    <citation type="submission" date="2021-06" db="EMBL/GenBank/DDBJ databases">
        <authorList>
            <consortium name="DOE Joint Genome Institute"/>
            <person name="Mondo S.J."/>
            <person name="Amses K.R."/>
            <person name="Simmons D.R."/>
            <person name="Longcore J.E."/>
            <person name="Seto K."/>
            <person name="Alves G.H."/>
            <person name="Bonds A.E."/>
            <person name="Quandt C.A."/>
            <person name="Davis W.J."/>
            <person name="Chang Y."/>
            <person name="Letcher P.M."/>
            <person name="Powell M.J."/>
            <person name="Kuo A."/>
            <person name="Labutti K."/>
            <person name="Pangilinan J."/>
            <person name="Andreopoulos W."/>
            <person name="Tritt A."/>
            <person name="Riley R."/>
            <person name="Hundley H."/>
            <person name="Johnson J."/>
            <person name="Lipzen A."/>
            <person name="Barry K."/>
            <person name="Berbee M.L."/>
            <person name="Buchler N.E."/>
            <person name="Grigoriev I.V."/>
            <person name="Spatafora J.W."/>
            <person name="Stajich J.E."/>
            <person name="James T.Y."/>
        </authorList>
    </citation>
    <scope>NUCLEOTIDE SEQUENCE</scope>
    <source>
        <strain evidence="9">AG</strain>
    </source>
</reference>
<dbReference type="InterPro" id="IPR010492">
    <property type="entry name" value="GINS_Psf3"/>
</dbReference>
<dbReference type="SUPFAM" id="SSF158573">
    <property type="entry name" value="GINS helical bundle-like"/>
    <property type="match status" value="1"/>
</dbReference>
<keyword evidence="10" id="KW-1185">Reference proteome</keyword>
<gene>
    <name evidence="9" type="ORF">K450DRAFT_259398</name>
</gene>
<accession>A0AAD5E3Q8</accession>
<evidence type="ECO:0000256" key="3">
    <source>
        <dbReference type="ARBA" id="ARBA00015140"/>
    </source>
</evidence>
<dbReference type="InterPro" id="IPR055221">
    <property type="entry name" value="PSF3_N"/>
</dbReference>
<dbReference type="Pfam" id="PF05916">
    <property type="entry name" value="Sld5"/>
    <property type="match status" value="1"/>
</dbReference>
<dbReference type="EMBL" id="MU620966">
    <property type="protein sequence ID" value="KAI8575921.1"/>
    <property type="molecule type" value="Genomic_DNA"/>
</dbReference>
<evidence type="ECO:0000313" key="10">
    <source>
        <dbReference type="Proteomes" id="UP001206595"/>
    </source>
</evidence>
<dbReference type="GO" id="GO:0000811">
    <property type="term" value="C:GINS complex"/>
    <property type="evidence" value="ECO:0007669"/>
    <property type="project" value="UniProtKB-UniRule"/>
</dbReference>
<dbReference type="SUPFAM" id="SSF160059">
    <property type="entry name" value="PriA/YqbF domain"/>
    <property type="match status" value="1"/>
</dbReference>
<evidence type="ECO:0000256" key="2">
    <source>
        <dbReference type="ARBA" id="ARBA00006343"/>
    </source>
</evidence>
<dbReference type="InterPro" id="IPR021151">
    <property type="entry name" value="GINS_A"/>
</dbReference>
<reference evidence="9" key="2">
    <citation type="journal article" date="2022" name="Proc. Natl. Acad. Sci. U.S.A.">
        <title>Diploid-dominant life cycles characterize the early evolution of Fungi.</title>
        <authorList>
            <person name="Amses K.R."/>
            <person name="Simmons D.R."/>
            <person name="Longcore J.E."/>
            <person name="Mondo S.J."/>
            <person name="Seto K."/>
            <person name="Jeronimo G.H."/>
            <person name="Bonds A.E."/>
            <person name="Quandt C.A."/>
            <person name="Davis W.J."/>
            <person name="Chang Y."/>
            <person name="Federici B.A."/>
            <person name="Kuo A."/>
            <person name="LaButti K."/>
            <person name="Pangilinan J."/>
            <person name="Andreopoulos W."/>
            <person name="Tritt A."/>
            <person name="Riley R."/>
            <person name="Hundley H."/>
            <person name="Johnson J."/>
            <person name="Lipzen A."/>
            <person name="Barry K."/>
            <person name="Lang B.F."/>
            <person name="Cuomo C.A."/>
            <person name="Buchler N.E."/>
            <person name="Grigoriev I.V."/>
            <person name="Spatafora J.W."/>
            <person name="Stajich J.E."/>
            <person name="James T.Y."/>
        </authorList>
    </citation>
    <scope>NUCLEOTIDE SEQUENCE</scope>
    <source>
        <strain evidence="9">AG</strain>
    </source>
</reference>
<keyword evidence="4 6" id="KW-0235">DNA replication</keyword>